<feature type="domain" description="RRM" evidence="4">
    <location>
        <begin position="70"/>
        <end position="138"/>
    </location>
</feature>
<comment type="caution">
    <text evidence="5">The sequence shown here is derived from an EMBL/GenBank/DDBJ whole genome shotgun (WGS) entry which is preliminary data.</text>
</comment>
<dbReference type="CDD" id="cd21608">
    <property type="entry name" value="RRM2_NsCP33_like"/>
    <property type="match status" value="1"/>
</dbReference>
<dbReference type="GO" id="GO:0005634">
    <property type="term" value="C:nucleus"/>
    <property type="evidence" value="ECO:0007669"/>
    <property type="project" value="TreeGrafter"/>
</dbReference>
<dbReference type="InterPro" id="IPR000504">
    <property type="entry name" value="RRM_dom"/>
</dbReference>
<dbReference type="InterPro" id="IPR048289">
    <property type="entry name" value="RRM2_NsCP33-like"/>
</dbReference>
<name>A0AA38FAC0_TAXCH</name>
<dbReference type="Pfam" id="PF00076">
    <property type="entry name" value="RRM_1"/>
    <property type="match status" value="2"/>
</dbReference>
<evidence type="ECO:0000313" key="5">
    <source>
        <dbReference type="EMBL" id="KAH9295015.1"/>
    </source>
</evidence>
<keyword evidence="1 2" id="KW-0694">RNA-binding</keyword>
<feature type="region of interest" description="Disordered" evidence="3">
    <location>
        <begin position="240"/>
        <end position="284"/>
    </location>
</feature>
<evidence type="ECO:0000256" key="2">
    <source>
        <dbReference type="PROSITE-ProRule" id="PRU00176"/>
    </source>
</evidence>
<dbReference type="InterPro" id="IPR012677">
    <property type="entry name" value="Nucleotide-bd_a/b_plait_sf"/>
</dbReference>
<dbReference type="PANTHER" id="PTHR48024">
    <property type="entry name" value="GEO13361P1-RELATED"/>
    <property type="match status" value="1"/>
</dbReference>
<gene>
    <name evidence="5" type="ORF">KI387_038603</name>
</gene>
<reference evidence="5 6" key="1">
    <citation type="journal article" date="2021" name="Nat. Plants">
        <title>The Taxus genome provides insights into paclitaxel biosynthesis.</title>
        <authorList>
            <person name="Xiong X."/>
            <person name="Gou J."/>
            <person name="Liao Q."/>
            <person name="Li Y."/>
            <person name="Zhou Q."/>
            <person name="Bi G."/>
            <person name="Li C."/>
            <person name="Du R."/>
            <person name="Wang X."/>
            <person name="Sun T."/>
            <person name="Guo L."/>
            <person name="Liang H."/>
            <person name="Lu P."/>
            <person name="Wu Y."/>
            <person name="Zhang Z."/>
            <person name="Ro D.K."/>
            <person name="Shang Y."/>
            <person name="Huang S."/>
            <person name="Yan J."/>
        </authorList>
    </citation>
    <scope>NUCLEOTIDE SEQUENCE [LARGE SCALE GENOMIC DNA]</scope>
    <source>
        <strain evidence="5">Ta-2019</strain>
    </source>
</reference>
<organism evidence="5 6">
    <name type="scientific">Taxus chinensis</name>
    <name type="common">Chinese yew</name>
    <name type="synonym">Taxus wallichiana var. chinensis</name>
    <dbReference type="NCBI Taxonomy" id="29808"/>
    <lineage>
        <taxon>Eukaryota</taxon>
        <taxon>Viridiplantae</taxon>
        <taxon>Streptophyta</taxon>
        <taxon>Embryophyta</taxon>
        <taxon>Tracheophyta</taxon>
        <taxon>Spermatophyta</taxon>
        <taxon>Pinopsida</taxon>
        <taxon>Pinidae</taxon>
        <taxon>Conifers II</taxon>
        <taxon>Cupressales</taxon>
        <taxon>Taxaceae</taxon>
        <taxon>Taxus</taxon>
    </lineage>
</organism>
<feature type="domain" description="RRM" evidence="4">
    <location>
        <begin position="160"/>
        <end position="237"/>
    </location>
</feature>
<sequence>MEYGGDGKKRKLDGGINGGGAVQPSEDDLRQLLVPLSKDQLVSLLVNAGCLYPAVADDIRDVASKDPAHRKLFVRGLAWETGSLTLREAFEKYGEVEEGAVIIDKSTGKSRGFGFITFKHMDSAQRALKEPSKTIDGRITVCNLATAGTNPAQSADQSQRKLYIGGLSYETSNETLISLFSQYGEIEEGSVAYDKNTNKSRGFAFVTFKTAEAANKALEDTNRNLDGRAVTVKLAIEGQKERAASQPAPPVQGQLAPQLQPGYGTANPKFSSYPRPQPPGAAPRAYPALHAYAAQPSYGAHPLYGHTFAAQPAYTGLSVPHGAGAPTQYNPSSQYTPHVVFQTPQAAQSGIPT</sequence>
<dbReference type="InterPro" id="IPR050886">
    <property type="entry name" value="RNA-binding_reg"/>
</dbReference>
<evidence type="ECO:0000313" key="6">
    <source>
        <dbReference type="Proteomes" id="UP000824469"/>
    </source>
</evidence>
<protein>
    <recommendedName>
        <fullName evidence="4">RRM domain-containing protein</fullName>
    </recommendedName>
</protein>
<dbReference type="AlphaFoldDB" id="A0AA38FAC0"/>
<dbReference type="EMBL" id="JAHRHJ020000011">
    <property type="protein sequence ID" value="KAH9295015.1"/>
    <property type="molecule type" value="Genomic_DNA"/>
</dbReference>
<feature type="non-terminal residue" evidence="5">
    <location>
        <position position="1"/>
    </location>
</feature>
<dbReference type="Gene3D" id="3.30.70.330">
    <property type="match status" value="2"/>
</dbReference>
<accession>A0AA38FAC0</accession>
<dbReference type="SUPFAM" id="SSF54928">
    <property type="entry name" value="RNA-binding domain, RBD"/>
    <property type="match status" value="2"/>
</dbReference>
<dbReference type="GO" id="GO:0003723">
    <property type="term" value="F:RNA binding"/>
    <property type="evidence" value="ECO:0007669"/>
    <property type="project" value="UniProtKB-UniRule"/>
</dbReference>
<dbReference type="Proteomes" id="UP000824469">
    <property type="component" value="Unassembled WGS sequence"/>
</dbReference>
<evidence type="ECO:0000256" key="1">
    <source>
        <dbReference type="ARBA" id="ARBA00022884"/>
    </source>
</evidence>
<dbReference type="InterPro" id="IPR035979">
    <property type="entry name" value="RBD_domain_sf"/>
</dbReference>
<dbReference type="OMA" id="NNIARMY"/>
<keyword evidence="6" id="KW-1185">Reference proteome</keyword>
<feature type="region of interest" description="Disordered" evidence="3">
    <location>
        <begin position="1"/>
        <end position="23"/>
    </location>
</feature>
<evidence type="ECO:0000256" key="3">
    <source>
        <dbReference type="SAM" id="MobiDB-lite"/>
    </source>
</evidence>
<dbReference type="SMART" id="SM00360">
    <property type="entry name" value="RRM"/>
    <property type="match status" value="2"/>
</dbReference>
<evidence type="ECO:0000259" key="4">
    <source>
        <dbReference type="PROSITE" id="PS50102"/>
    </source>
</evidence>
<proteinExistence type="predicted"/>
<dbReference type="PANTHER" id="PTHR48024:SF45">
    <property type="entry name" value="RNA BINDING DOMAIN PROTEIN"/>
    <property type="match status" value="1"/>
</dbReference>
<dbReference type="PROSITE" id="PS50102">
    <property type="entry name" value="RRM"/>
    <property type="match status" value="2"/>
</dbReference>